<reference evidence="1 2" key="1">
    <citation type="journal article" date="2016" name="Nat. Commun.">
        <title>Thousands of microbial genomes shed light on interconnected biogeochemical processes in an aquifer system.</title>
        <authorList>
            <person name="Anantharaman K."/>
            <person name="Brown C.T."/>
            <person name="Hug L.A."/>
            <person name="Sharon I."/>
            <person name="Castelle C.J."/>
            <person name="Probst A.J."/>
            <person name="Thomas B.C."/>
            <person name="Singh A."/>
            <person name="Wilkins M.J."/>
            <person name="Karaoz U."/>
            <person name="Brodie E.L."/>
            <person name="Williams K.H."/>
            <person name="Hubbard S.S."/>
            <person name="Banfield J.F."/>
        </authorList>
    </citation>
    <scope>NUCLEOTIDE SEQUENCE [LARGE SCALE GENOMIC DNA]</scope>
</reference>
<gene>
    <name evidence="1" type="ORF">A2945_02415</name>
</gene>
<name>A0A1G2CEM1_9BACT</name>
<dbReference type="AlphaFoldDB" id="A0A1G2CEM1"/>
<dbReference type="EMBL" id="MHLA01000013">
    <property type="protein sequence ID" value="OGY99825.1"/>
    <property type="molecule type" value="Genomic_DNA"/>
</dbReference>
<comment type="caution">
    <text evidence="1">The sequence shown here is derived from an EMBL/GenBank/DDBJ whole genome shotgun (WGS) entry which is preliminary data.</text>
</comment>
<accession>A0A1G2CEM1</accession>
<dbReference type="STRING" id="1798650.A2945_02415"/>
<evidence type="ECO:0000313" key="2">
    <source>
        <dbReference type="Proteomes" id="UP000178880"/>
    </source>
</evidence>
<sequence>MVGAIRVWHRAKMLKSDWMKMPTEHFETLHFGELKAGDHFIALPTPGDNEGHGGLRQPHRLYIKANRDCARRYQDGVKMALDQSLRVVKVE</sequence>
<dbReference type="Proteomes" id="UP000178880">
    <property type="component" value="Unassembled WGS sequence"/>
</dbReference>
<proteinExistence type="predicted"/>
<protein>
    <submittedName>
        <fullName evidence="1">Uncharacterized protein</fullName>
    </submittedName>
</protein>
<organism evidence="1 2">
    <name type="scientific">Candidatus Liptonbacteria bacterium RIFCSPLOWO2_01_FULL_52_25</name>
    <dbReference type="NCBI Taxonomy" id="1798650"/>
    <lineage>
        <taxon>Bacteria</taxon>
        <taxon>Candidatus Liptoniibacteriota</taxon>
    </lineage>
</organism>
<evidence type="ECO:0000313" key="1">
    <source>
        <dbReference type="EMBL" id="OGY99825.1"/>
    </source>
</evidence>